<evidence type="ECO:0000256" key="5">
    <source>
        <dbReference type="ARBA" id="ARBA00023242"/>
    </source>
</evidence>
<feature type="domain" description="HMG box" evidence="8">
    <location>
        <begin position="81"/>
        <end position="149"/>
    </location>
</feature>
<dbReference type="AlphaFoldDB" id="A0A2L2YIH4"/>
<dbReference type="GO" id="GO:0000981">
    <property type="term" value="F:DNA-binding transcription factor activity, RNA polymerase II-specific"/>
    <property type="evidence" value="ECO:0007669"/>
    <property type="project" value="TreeGrafter"/>
</dbReference>
<evidence type="ECO:0000256" key="4">
    <source>
        <dbReference type="ARBA" id="ARBA00023163"/>
    </source>
</evidence>
<accession>A0A2L2YIH4</accession>
<feature type="region of interest" description="Disordered" evidence="7">
    <location>
        <begin position="1"/>
        <end position="43"/>
    </location>
</feature>
<dbReference type="GO" id="GO:0005634">
    <property type="term" value="C:nucleus"/>
    <property type="evidence" value="ECO:0007669"/>
    <property type="project" value="UniProtKB-SubCell"/>
</dbReference>
<feature type="region of interest" description="Disordered" evidence="7">
    <location>
        <begin position="144"/>
        <end position="244"/>
    </location>
</feature>
<dbReference type="InterPro" id="IPR009071">
    <property type="entry name" value="HMG_box_dom"/>
</dbReference>
<evidence type="ECO:0000256" key="7">
    <source>
        <dbReference type="SAM" id="MobiDB-lite"/>
    </source>
</evidence>
<dbReference type="SUPFAM" id="SSF47095">
    <property type="entry name" value="HMG-box"/>
    <property type="match status" value="1"/>
</dbReference>
<dbReference type="Pfam" id="PF12444">
    <property type="entry name" value="Sox_N"/>
    <property type="match status" value="1"/>
</dbReference>
<feature type="DNA-binding region" description="HMG box" evidence="6">
    <location>
        <begin position="81"/>
        <end position="149"/>
    </location>
</feature>
<comment type="subcellular location">
    <subcellularLocation>
        <location evidence="1">Nucleus</location>
    </subcellularLocation>
</comment>
<evidence type="ECO:0000256" key="3">
    <source>
        <dbReference type="ARBA" id="ARBA00023125"/>
    </source>
</evidence>
<dbReference type="EMBL" id="IAAA01021178">
    <property type="protein sequence ID" value="LAA07045.1"/>
    <property type="molecule type" value="mRNA"/>
</dbReference>
<protein>
    <submittedName>
        <fullName evidence="9">Transcription factor Sox-9-B</fullName>
    </submittedName>
</protein>
<evidence type="ECO:0000259" key="8">
    <source>
        <dbReference type="PROSITE" id="PS50118"/>
    </source>
</evidence>
<sequence>MDRDDCKHEYDDDLDNASSSGGSPSNCDGLSPESGHGGMADALDANPRIQAAVSKVLQSYDWSLVAKTSRLSSGDKRKSHVKRPMNAFMVWAQAARRKLADQYPHLHNAELSKTLGKLWRVLGDDEKKPFIEEAERLRCKHKKDYPDYKYQPRRRKPPKSSSTFISQEKSSSVDHLTATAPEPCQPEPLHESSKYYSSALHGSSRTSGSPPTPPTTPLQAGAAGSRYSTQHHLREDHPSQHVGHSISELTNRGHEHNNNSGLSSPTIGVTSNSIIPNTSSSRNGPCKYATTTVLESSTTSVSPNGATLGPPPPTADPYVHFGLAPPGAPHHQYAHHLQPPGPPGPPAWNRFTEQFSQRVGCLPSGAAPRDHHHLSGNEHHLLGDLDKTTSGVAGSAGQLPQHHQSTLDLYRSNYSTPEFHHSNRRVNSHQSGAFLDTANESGFGHCASAKTFAPSAGLLTMQSCPVFGHMVPATQEQSMFSTVSDGRSMTDSVAGSCAYNPGHSLGHFLQPK</sequence>
<dbReference type="GO" id="GO:0000978">
    <property type="term" value="F:RNA polymerase II cis-regulatory region sequence-specific DNA binding"/>
    <property type="evidence" value="ECO:0007669"/>
    <property type="project" value="TreeGrafter"/>
</dbReference>
<name>A0A2L2YIH4_PARTP</name>
<dbReference type="FunFam" id="1.10.30.10:FF:000004">
    <property type="entry name" value="Transcription factor SOX-10"/>
    <property type="match status" value="1"/>
</dbReference>
<feature type="compositionally biased region" description="Polar residues" evidence="7">
    <location>
        <begin position="159"/>
        <end position="174"/>
    </location>
</feature>
<evidence type="ECO:0000256" key="2">
    <source>
        <dbReference type="ARBA" id="ARBA00023015"/>
    </source>
</evidence>
<dbReference type="InterPro" id="IPR036910">
    <property type="entry name" value="HMG_box_dom_sf"/>
</dbReference>
<dbReference type="Gene3D" id="1.10.30.10">
    <property type="entry name" value="High mobility group box domain"/>
    <property type="match status" value="1"/>
</dbReference>
<dbReference type="OrthoDB" id="6247875at2759"/>
<dbReference type="PANTHER" id="PTHR45803">
    <property type="entry name" value="SOX100B"/>
    <property type="match status" value="1"/>
</dbReference>
<evidence type="ECO:0000256" key="1">
    <source>
        <dbReference type="ARBA" id="ARBA00004123"/>
    </source>
</evidence>
<organism evidence="9">
    <name type="scientific">Parasteatoda tepidariorum</name>
    <name type="common">Common house spider</name>
    <name type="synonym">Achaearanea tepidariorum</name>
    <dbReference type="NCBI Taxonomy" id="114398"/>
    <lineage>
        <taxon>Eukaryota</taxon>
        <taxon>Metazoa</taxon>
        <taxon>Ecdysozoa</taxon>
        <taxon>Arthropoda</taxon>
        <taxon>Chelicerata</taxon>
        <taxon>Arachnida</taxon>
        <taxon>Araneae</taxon>
        <taxon>Araneomorphae</taxon>
        <taxon>Entelegynae</taxon>
        <taxon>Araneoidea</taxon>
        <taxon>Theridiidae</taxon>
        <taxon>Parasteatoda</taxon>
    </lineage>
</organism>
<dbReference type="EMBL" id="IAAA01021179">
    <property type="protein sequence ID" value="LAA07046.1"/>
    <property type="molecule type" value="mRNA"/>
</dbReference>
<keyword evidence="4" id="KW-0804">Transcription</keyword>
<feature type="compositionally biased region" description="Polar residues" evidence="7">
    <location>
        <begin position="16"/>
        <end position="28"/>
    </location>
</feature>
<dbReference type="InterPro" id="IPR022151">
    <property type="entry name" value="Sox_N"/>
</dbReference>
<dbReference type="Pfam" id="PF00505">
    <property type="entry name" value="HMG_box"/>
    <property type="match status" value="1"/>
</dbReference>
<dbReference type="SMART" id="SM00398">
    <property type="entry name" value="HMG"/>
    <property type="match status" value="1"/>
</dbReference>
<dbReference type="PANTHER" id="PTHR45803:SF5">
    <property type="entry name" value="SOX100B"/>
    <property type="match status" value="1"/>
</dbReference>
<keyword evidence="3 6" id="KW-0238">DNA-binding</keyword>
<dbReference type="InterPro" id="IPR050917">
    <property type="entry name" value="SOX_TF"/>
</dbReference>
<evidence type="ECO:0000313" key="9">
    <source>
        <dbReference type="EMBL" id="LAA07045.1"/>
    </source>
</evidence>
<feature type="compositionally biased region" description="Basic and acidic residues" evidence="7">
    <location>
        <begin position="1"/>
        <end position="10"/>
    </location>
</feature>
<dbReference type="PROSITE" id="PS50118">
    <property type="entry name" value="HMG_BOX_2"/>
    <property type="match status" value="1"/>
</dbReference>
<evidence type="ECO:0000256" key="6">
    <source>
        <dbReference type="PROSITE-ProRule" id="PRU00267"/>
    </source>
</evidence>
<keyword evidence="2" id="KW-0805">Transcription regulation</keyword>
<dbReference type="CDD" id="cd22031">
    <property type="entry name" value="HMG-box_SoxE"/>
    <property type="match status" value="1"/>
</dbReference>
<reference evidence="9" key="1">
    <citation type="journal article" date="2016" name="Mol. Ecol. Resour.">
        <title>Evaluation of the impact of RNA preservation methods of spiders for de novo transcriptome assembly.</title>
        <authorList>
            <person name="Kono N."/>
            <person name="Nakamura H."/>
            <person name="Ito Y."/>
            <person name="Tomita M."/>
            <person name="Arakawa K."/>
        </authorList>
    </citation>
    <scope>NUCLEOTIDE SEQUENCE</scope>
    <source>
        <tissue evidence="9">Whole body</tissue>
    </source>
</reference>
<proteinExistence type="evidence at transcript level"/>
<keyword evidence="5 6" id="KW-0539">Nucleus</keyword>